<evidence type="ECO:0000313" key="8">
    <source>
        <dbReference type="EMBL" id="SHN59971.1"/>
    </source>
</evidence>
<dbReference type="NCBIfam" id="NF003657">
    <property type="entry name" value="PRK05289.1"/>
    <property type="match status" value="1"/>
</dbReference>
<keyword evidence="6" id="KW-0677">Repeat</keyword>
<dbReference type="PANTHER" id="PTHR43480:SF1">
    <property type="entry name" value="ACYL-[ACYL-CARRIER-PROTEIN]--UDP-N-ACETYLGLUCOSAMINE O-ACYLTRANSFERASE, MITOCHONDRIAL-RELATED"/>
    <property type="match status" value="1"/>
</dbReference>
<organism evidence="8 9">
    <name type="scientific">Desulfovibrio litoralis DSM 11393</name>
    <dbReference type="NCBI Taxonomy" id="1121455"/>
    <lineage>
        <taxon>Bacteria</taxon>
        <taxon>Pseudomonadati</taxon>
        <taxon>Thermodesulfobacteriota</taxon>
        <taxon>Desulfovibrionia</taxon>
        <taxon>Desulfovibrionales</taxon>
        <taxon>Desulfovibrionaceae</taxon>
        <taxon>Desulfovibrio</taxon>
    </lineage>
</organism>
<evidence type="ECO:0000256" key="5">
    <source>
        <dbReference type="ARBA" id="ARBA00023315"/>
    </source>
</evidence>
<dbReference type="Proteomes" id="UP000186469">
    <property type="component" value="Unassembled WGS sequence"/>
</dbReference>
<dbReference type="EC" id="2.3.1.129" evidence="6"/>
<gene>
    <name evidence="6" type="primary">lpxA</name>
    <name evidence="8" type="ORF">SAMN02745728_01071</name>
</gene>
<evidence type="ECO:0000256" key="6">
    <source>
        <dbReference type="HAMAP-Rule" id="MF_00387"/>
    </source>
</evidence>
<comment type="similarity">
    <text evidence="6">Belongs to the transferase hexapeptide repeat family. LpxA subfamily.</text>
</comment>
<dbReference type="GO" id="GO:0009245">
    <property type="term" value="P:lipid A biosynthetic process"/>
    <property type="evidence" value="ECO:0007669"/>
    <property type="project" value="UniProtKB-UniRule"/>
</dbReference>
<dbReference type="RefSeq" id="WP_072696760.1">
    <property type="nucleotide sequence ID" value="NZ_FRDI01000004.1"/>
</dbReference>
<keyword evidence="3 6" id="KW-0808">Transferase</keyword>
<dbReference type="EMBL" id="FRDI01000004">
    <property type="protein sequence ID" value="SHN59971.1"/>
    <property type="molecule type" value="Genomic_DNA"/>
</dbReference>
<dbReference type="NCBIfam" id="TIGR01852">
    <property type="entry name" value="lipid_A_lpxA"/>
    <property type="match status" value="1"/>
</dbReference>
<dbReference type="Gene3D" id="1.20.1180.10">
    <property type="entry name" value="Udp N-acetylglucosamine O-acyltransferase, C-terminal domain"/>
    <property type="match status" value="1"/>
</dbReference>
<keyword evidence="4 6" id="KW-0443">Lipid metabolism</keyword>
<feature type="domain" description="UDP N-acetylglucosamine O-acyltransferase C-terminal" evidence="7">
    <location>
        <begin position="177"/>
        <end position="257"/>
    </location>
</feature>
<comment type="pathway">
    <text evidence="6">Glycolipid biosynthesis; lipid IV(A) biosynthesis; lipid IV(A) from (3R)-3-hydroxytetradecanoyl-[acyl-carrier-protein] and UDP-N-acetyl-alpha-D-glucosamine: step 1/6.</text>
</comment>
<comment type="subcellular location">
    <subcellularLocation>
        <location evidence="6">Cytoplasm</location>
    </subcellularLocation>
</comment>
<evidence type="ECO:0000259" key="7">
    <source>
        <dbReference type="Pfam" id="PF13720"/>
    </source>
</evidence>
<comment type="catalytic activity">
    <reaction evidence="6">
        <text>a (3R)-hydroxyacyl-[ACP] + UDP-N-acetyl-alpha-D-glucosamine = a UDP-3-O-[(3R)-3-hydroxyacyl]-N-acetyl-alpha-D-glucosamine + holo-[ACP]</text>
        <dbReference type="Rhea" id="RHEA:67812"/>
        <dbReference type="Rhea" id="RHEA-COMP:9685"/>
        <dbReference type="Rhea" id="RHEA-COMP:9945"/>
        <dbReference type="ChEBI" id="CHEBI:57705"/>
        <dbReference type="ChEBI" id="CHEBI:64479"/>
        <dbReference type="ChEBI" id="CHEBI:78827"/>
        <dbReference type="ChEBI" id="CHEBI:173225"/>
        <dbReference type="EC" id="2.3.1.129"/>
    </reaction>
</comment>
<dbReference type="InterPro" id="IPR037157">
    <property type="entry name" value="Acetyltransf_C_sf"/>
</dbReference>
<dbReference type="PIRSF" id="PIRSF000456">
    <property type="entry name" value="UDP-GlcNAc_acltr"/>
    <property type="match status" value="1"/>
</dbReference>
<dbReference type="PANTHER" id="PTHR43480">
    <property type="entry name" value="ACYL-[ACYL-CARRIER-PROTEIN]--UDP-N-ACETYLGLUCOSAMINE O-ACYLTRANSFERASE"/>
    <property type="match status" value="1"/>
</dbReference>
<dbReference type="Pfam" id="PF13720">
    <property type="entry name" value="Acetyltransf_11"/>
    <property type="match status" value="1"/>
</dbReference>
<keyword evidence="6" id="KW-0963">Cytoplasm</keyword>
<dbReference type="Pfam" id="PF00132">
    <property type="entry name" value="Hexapep"/>
    <property type="match status" value="1"/>
</dbReference>
<keyword evidence="1 6" id="KW-0444">Lipid biosynthesis</keyword>
<evidence type="ECO:0000256" key="4">
    <source>
        <dbReference type="ARBA" id="ARBA00023098"/>
    </source>
</evidence>
<comment type="function">
    <text evidence="6">Involved in the biosynthesis of lipid A, a phosphorylated glycolipid that anchors the lipopolysaccharide to the outer membrane of the cell.</text>
</comment>
<protein>
    <recommendedName>
        <fullName evidence="6">Acyl-[acyl-carrier-protein]--UDP-N-acetylglucosamine O-acyltransferase</fullName>
        <shortName evidence="6">UDP-N-acetylglucosamine acyltransferase</shortName>
        <ecNumber evidence="6">2.3.1.129</ecNumber>
    </recommendedName>
</protein>
<dbReference type="InterPro" id="IPR010137">
    <property type="entry name" value="Lipid_A_LpxA"/>
</dbReference>
<proteinExistence type="inferred from homology"/>
<dbReference type="HAMAP" id="MF_00387">
    <property type="entry name" value="LpxA"/>
    <property type="match status" value="1"/>
</dbReference>
<evidence type="ECO:0000256" key="1">
    <source>
        <dbReference type="ARBA" id="ARBA00022516"/>
    </source>
</evidence>
<dbReference type="InterPro" id="IPR029098">
    <property type="entry name" value="Acetyltransf_C"/>
</dbReference>
<name>A0A1M7SNC5_9BACT</name>
<evidence type="ECO:0000256" key="2">
    <source>
        <dbReference type="ARBA" id="ARBA00022556"/>
    </source>
</evidence>
<evidence type="ECO:0000313" key="9">
    <source>
        <dbReference type="Proteomes" id="UP000186469"/>
    </source>
</evidence>
<keyword evidence="2 6" id="KW-0441">Lipid A biosynthesis</keyword>
<comment type="subunit">
    <text evidence="6">Homotrimer.</text>
</comment>
<dbReference type="SUPFAM" id="SSF51161">
    <property type="entry name" value="Trimeric LpxA-like enzymes"/>
    <property type="match status" value="1"/>
</dbReference>
<evidence type="ECO:0000256" key="3">
    <source>
        <dbReference type="ARBA" id="ARBA00022679"/>
    </source>
</evidence>
<dbReference type="GO" id="GO:0016020">
    <property type="term" value="C:membrane"/>
    <property type="evidence" value="ECO:0007669"/>
    <property type="project" value="GOC"/>
</dbReference>
<dbReference type="GO" id="GO:0008780">
    <property type="term" value="F:acyl-[acyl-carrier-protein]-UDP-N-acetylglucosamine O-acyltransferase activity"/>
    <property type="evidence" value="ECO:0007669"/>
    <property type="project" value="UniProtKB-UniRule"/>
</dbReference>
<dbReference type="InterPro" id="IPR011004">
    <property type="entry name" value="Trimer_LpxA-like_sf"/>
</dbReference>
<dbReference type="AlphaFoldDB" id="A0A1M7SNC5"/>
<dbReference type="Gene3D" id="2.160.10.10">
    <property type="entry name" value="Hexapeptide repeat proteins"/>
    <property type="match status" value="1"/>
</dbReference>
<reference evidence="8 9" key="1">
    <citation type="submission" date="2016-12" db="EMBL/GenBank/DDBJ databases">
        <authorList>
            <person name="Song W.-J."/>
            <person name="Kurnit D.M."/>
        </authorList>
    </citation>
    <scope>NUCLEOTIDE SEQUENCE [LARGE SCALE GENOMIC DNA]</scope>
    <source>
        <strain evidence="8 9">DSM 11393</strain>
    </source>
</reference>
<dbReference type="GO" id="GO:0005737">
    <property type="term" value="C:cytoplasm"/>
    <property type="evidence" value="ECO:0007669"/>
    <property type="project" value="UniProtKB-SubCell"/>
</dbReference>
<keyword evidence="5 6" id="KW-0012">Acyltransferase</keyword>
<dbReference type="UniPathway" id="UPA00359">
    <property type="reaction ID" value="UER00477"/>
</dbReference>
<sequence length="268" mass="29475">MSTKIHPSAIVDPKAELAEGVEVGPYAIIEANVFIGKNSKIDAHASVKSYTRMGEKNRVHSYACIGVEPQDLKFHGEESWLEIGNNNNIREFSTLSRGTELGSFSTKVGDNNLFMAYTHVAHDCQLGNNIIMSNCATLAGHVQVDDFVILSGLSAVHQFVRIGTHAFVGGKTGIAQDLPPYMLAIGNRGGVQSPNLVGLKRMGASQELVSIMKNVFRMFWKSDLSRSEALDQIEKEYGQHQEVINFVNFVRLSERGVLSTFEQSKNSD</sequence>
<keyword evidence="9" id="KW-1185">Reference proteome</keyword>
<dbReference type="OrthoDB" id="9807278at2"/>
<accession>A0A1M7SNC5</accession>
<dbReference type="InterPro" id="IPR001451">
    <property type="entry name" value="Hexapep"/>
</dbReference>
<dbReference type="STRING" id="1121455.SAMN02745728_01071"/>
<dbReference type="CDD" id="cd03351">
    <property type="entry name" value="LbH_UDP-GlcNAc_AT"/>
    <property type="match status" value="1"/>
</dbReference>